<feature type="compositionally biased region" description="Pro residues" evidence="6">
    <location>
        <begin position="299"/>
        <end position="312"/>
    </location>
</feature>
<sequence>MRNPADGRNALGELTDRKGRRRIVAAGASTAPFARIIDSYVDMLLVDCGLVATIHGIDRPMDVSLDLMVAHGQAVMRASRRAAVVVELPAKCCEDTPDRALQDAEFLIESVGCAGIALAIEVETIEIIRLLADSGIPVLGLTEIGTPRRSHVSESDDPDWRRLQVAHNAQAAASAGAFAVLATGSEDSLAEELARTVGVPVIGDESASVCDGQFLTDLDFMSMLTNVRSSNRSRSPAVRLVETRNTAPIETGIGPTGMPQTGIGPTGYTQTGYTQTGSRLAGSGPAGTTPAATGSIKLPPKPVAPVPEPVVPRPTAEARPVPPAPARRPAAPPPVEPAEPEAIEEMRPAAPEPAPVRPAPAPVRRLPAAPPVHLSPPPPAPHPAPPPAP</sequence>
<dbReference type="InterPro" id="IPR003700">
    <property type="entry name" value="Pantoate_hydroxy_MeTrfase"/>
</dbReference>
<dbReference type="Proteomes" id="UP000766595">
    <property type="component" value="Unassembled WGS sequence"/>
</dbReference>
<evidence type="ECO:0000256" key="3">
    <source>
        <dbReference type="ARBA" id="ARBA00012618"/>
    </source>
</evidence>
<evidence type="ECO:0000313" key="8">
    <source>
        <dbReference type="Proteomes" id="UP000766595"/>
    </source>
</evidence>
<evidence type="ECO:0000256" key="4">
    <source>
        <dbReference type="ARBA" id="ARBA00022655"/>
    </source>
</evidence>
<comment type="caution">
    <text evidence="7">The sequence shown here is derived from an EMBL/GenBank/DDBJ whole genome shotgun (WGS) entry which is preliminary data.</text>
</comment>
<reference evidence="7 8" key="1">
    <citation type="submission" date="2021-06" db="EMBL/GenBank/DDBJ databases">
        <authorList>
            <person name="Grouzdev D.S."/>
            <person name="Koziaeva V."/>
        </authorList>
    </citation>
    <scope>NUCLEOTIDE SEQUENCE [LARGE SCALE GENOMIC DNA]</scope>
    <source>
        <strain evidence="7 8">22</strain>
    </source>
</reference>
<keyword evidence="5 7" id="KW-0808">Transferase</keyword>
<feature type="compositionally biased region" description="Pro residues" evidence="6">
    <location>
        <begin position="320"/>
        <end position="337"/>
    </location>
</feature>
<evidence type="ECO:0000256" key="2">
    <source>
        <dbReference type="ARBA" id="ARBA00011424"/>
    </source>
</evidence>
<dbReference type="PANTHER" id="PTHR20881:SF0">
    <property type="entry name" value="3-METHYL-2-OXOBUTANOATE HYDROXYMETHYLTRANSFERASE"/>
    <property type="match status" value="1"/>
</dbReference>
<dbReference type="GO" id="GO:0015940">
    <property type="term" value="P:pantothenate biosynthetic process"/>
    <property type="evidence" value="ECO:0007669"/>
    <property type="project" value="UniProtKB-KW"/>
</dbReference>
<dbReference type="EC" id="2.1.2.11" evidence="3"/>
<feature type="compositionally biased region" description="Pro residues" evidence="6">
    <location>
        <begin position="368"/>
        <end position="389"/>
    </location>
</feature>
<keyword evidence="8" id="KW-1185">Reference proteome</keyword>
<dbReference type="RefSeq" id="WP_261969282.1">
    <property type="nucleotide sequence ID" value="NZ_JAHHZF010000006.1"/>
</dbReference>
<evidence type="ECO:0000313" key="7">
    <source>
        <dbReference type="EMBL" id="MBT9290700.1"/>
    </source>
</evidence>
<dbReference type="InterPro" id="IPR040442">
    <property type="entry name" value="Pyrv_kinase-like_dom_sf"/>
</dbReference>
<proteinExistence type="inferred from homology"/>
<evidence type="ECO:0000256" key="6">
    <source>
        <dbReference type="SAM" id="MobiDB-lite"/>
    </source>
</evidence>
<dbReference type="GO" id="GO:0000287">
    <property type="term" value="F:magnesium ion binding"/>
    <property type="evidence" value="ECO:0007669"/>
    <property type="project" value="TreeGrafter"/>
</dbReference>
<accession>A0A947D463</accession>
<organism evidence="7 8">
    <name type="scientific">Prosthecodimorpha staleyi</name>
    <dbReference type="NCBI Taxonomy" id="2840188"/>
    <lineage>
        <taxon>Bacteria</taxon>
        <taxon>Pseudomonadati</taxon>
        <taxon>Pseudomonadota</taxon>
        <taxon>Alphaproteobacteria</taxon>
        <taxon>Hyphomicrobiales</taxon>
        <taxon>Ancalomicrobiaceae</taxon>
        <taxon>Prosthecodimorpha</taxon>
    </lineage>
</organism>
<feature type="region of interest" description="Disordered" evidence="6">
    <location>
        <begin position="271"/>
        <end position="389"/>
    </location>
</feature>
<feature type="compositionally biased region" description="Low complexity" evidence="6">
    <location>
        <begin position="271"/>
        <end position="295"/>
    </location>
</feature>
<dbReference type="GO" id="GO:0003864">
    <property type="term" value="F:3-methyl-2-oxobutanoate hydroxymethyltransferase activity"/>
    <property type="evidence" value="ECO:0007669"/>
    <property type="project" value="UniProtKB-EC"/>
</dbReference>
<comment type="subunit">
    <text evidence="2">Homodecamer; pentamer of dimers.</text>
</comment>
<comment type="similarity">
    <text evidence="1">Belongs to the PanB family.</text>
</comment>
<feature type="non-terminal residue" evidence="7">
    <location>
        <position position="389"/>
    </location>
</feature>
<evidence type="ECO:0000256" key="5">
    <source>
        <dbReference type="ARBA" id="ARBA00022679"/>
    </source>
</evidence>
<dbReference type="SUPFAM" id="SSF51621">
    <property type="entry name" value="Phosphoenolpyruvate/pyruvate domain"/>
    <property type="match status" value="1"/>
</dbReference>
<dbReference type="Pfam" id="PF02548">
    <property type="entry name" value="Pantoate_transf"/>
    <property type="match status" value="1"/>
</dbReference>
<dbReference type="EMBL" id="JAHHZF010000006">
    <property type="protein sequence ID" value="MBT9290700.1"/>
    <property type="molecule type" value="Genomic_DNA"/>
</dbReference>
<dbReference type="PRINTS" id="PR01217">
    <property type="entry name" value="PRICHEXTENSN"/>
</dbReference>
<feature type="compositionally biased region" description="Pro residues" evidence="6">
    <location>
        <begin position="350"/>
        <end position="361"/>
    </location>
</feature>
<dbReference type="Gene3D" id="3.20.20.60">
    <property type="entry name" value="Phosphoenolpyruvate-binding domains"/>
    <property type="match status" value="1"/>
</dbReference>
<name>A0A947D463_9HYPH</name>
<dbReference type="PANTHER" id="PTHR20881">
    <property type="entry name" value="3-METHYL-2-OXOBUTANOATE HYDROXYMETHYLTRANSFERASE"/>
    <property type="match status" value="1"/>
</dbReference>
<keyword evidence="4" id="KW-0566">Pantothenate biosynthesis</keyword>
<gene>
    <name evidence="7" type="ORF">KL771_14620</name>
</gene>
<dbReference type="GO" id="GO:0005737">
    <property type="term" value="C:cytoplasm"/>
    <property type="evidence" value="ECO:0007669"/>
    <property type="project" value="TreeGrafter"/>
</dbReference>
<dbReference type="InterPro" id="IPR015813">
    <property type="entry name" value="Pyrv/PenolPyrv_kinase-like_dom"/>
</dbReference>
<protein>
    <recommendedName>
        <fullName evidence="3">3-methyl-2-oxobutanoate hydroxymethyltransferase</fullName>
        <ecNumber evidence="3">2.1.2.11</ecNumber>
    </recommendedName>
</protein>
<evidence type="ECO:0000256" key="1">
    <source>
        <dbReference type="ARBA" id="ARBA00008676"/>
    </source>
</evidence>
<dbReference type="AlphaFoldDB" id="A0A947D463"/>